<evidence type="ECO:0000259" key="2">
    <source>
        <dbReference type="PROSITE" id="PS50085"/>
    </source>
</evidence>
<evidence type="ECO:0000313" key="3">
    <source>
        <dbReference type="EMBL" id="KAF0728886.1"/>
    </source>
</evidence>
<dbReference type="InterPro" id="IPR027107">
    <property type="entry name" value="Tuberin/Ral-act_asu"/>
</dbReference>
<evidence type="ECO:0000313" key="4">
    <source>
        <dbReference type="Proteomes" id="UP000481153"/>
    </source>
</evidence>
<dbReference type="InterPro" id="IPR000331">
    <property type="entry name" value="Rap/Ran_GAP_dom"/>
</dbReference>
<organism evidence="3 4">
    <name type="scientific">Aphanomyces euteiches</name>
    <dbReference type="NCBI Taxonomy" id="100861"/>
    <lineage>
        <taxon>Eukaryota</taxon>
        <taxon>Sar</taxon>
        <taxon>Stramenopiles</taxon>
        <taxon>Oomycota</taxon>
        <taxon>Saprolegniomycetes</taxon>
        <taxon>Saprolegniales</taxon>
        <taxon>Verrucalvaceae</taxon>
        <taxon>Aphanomyces</taxon>
    </lineage>
</organism>
<dbReference type="SUPFAM" id="SSF48371">
    <property type="entry name" value="ARM repeat"/>
    <property type="match status" value="2"/>
</dbReference>
<sequence length="1313" mass="147500">MNVLAKALNPSPTPLNDGEVAVLIDQLVQTRSRRQEEAETRLNSDNLSLSGLLTISRVDERGYLKQIAQVTASLKRIRLGSTQLERVWPCMAELLSQRQADVRSLGYDFIDVCTELHHDRLSPSMRMDIFDNLAHGTGDYARRQKSIRSLLQDGRYTTPFAAHLGEFFLTFLDTSDAQKEMSSLLHCILRRSPHALDPPTLNAIGKLLAERCDTAIKNADKETCKRFLKFMTILVTHKLDVAPECLRTLCRLVNNDGVNAWTIMKHLLLGASGYRILRCLMEILEEENASPLVLRGAVFFIGMSSWGSQRIPSLEVGWASILSSLLPVLECGHDVVIFEVVLSVQRLIKKYGEQIHVEWDLIFEFFKRLFSWMTHRAVGFDSGRGVDNTIDGAKNINTPGQLPSEILDTLLLIDDLYKPKDPNQHQHQNRFQGDPFDFFAVVELYMDFCPLDTIVRLLEFREAACYPDIHSNWLRSLKDFMSTFFSSTTVQVTIRLKALTMLKEIVKSCRHIYEDLLLEEVFLPTFQHIYTDEDVQVRKEALDFVAAVAGTIETVKFPAIVDILHNAVVHSIYHDTQHQAVAWIGNLLSSCFEHMPASRCVRLFDLLTGYCVTHRDVDVRRIAISSLMQVCTANASFQMQFDHGEHRTNSPFLVAARLSMKSFTATLPIPKLVIALLTILSTETHSINFELAVEMLFRMVSNRFVLHDVDLTDMMLKLVSCVEFRAFGRAATIDAAARLRSKRSRAVTDSPAPDEHHGDVWANVIATRYLRMGLDLLLLLASHLGTPSGSVILRALQTFVTSLDFQPNPLKRSIDRHPSDLSSSNIFRPDVEALHTEEITLVHTLVGGLNMFALWIPEHVNPVLSTIFRSTIHRLCKPPPDDHDCQVEITCLGLILVWNLLVSVPDVQEEDLALITEFSRHFLLSKTPTKYSTVLAMHVLMKCFSLSSASLRLQLAHETLPYLQGTPKKSLLVETAIDFIQTRVYAPSDTCHQAKPSSPYAMSWLHQNTIVTLNSDSICTEITIRRATISCTLKLPTASVPIEPLHIMTLLYNVDPLMTTTYGGLQRLTDGEALHRALNVLDRSPSYETHKVGVLYVPHGRASESELLDVVGGSLRYAQFLRDLGTLITLKDFDGYNAGLDVSESESDGKHGLLYKDSVVMFHVATLMHHALADLTDGGDSDSTAVVDRRRGKKRHIGNDFVHIVYLDYDGNPQDAVPTLTSHFNDVHILVQPLDDDGTLYRTQVKCKSPLPPFGPLHGIQLVPGNVVAAAARLTAIHANLACRVAHQDRFDFVLNAEERLKQIKQIGHRHCV</sequence>
<dbReference type="InterPro" id="IPR011989">
    <property type="entry name" value="ARM-like"/>
</dbReference>
<dbReference type="Gene3D" id="1.25.10.10">
    <property type="entry name" value="Leucine-rich Repeat Variant"/>
    <property type="match status" value="1"/>
</dbReference>
<dbReference type="Pfam" id="PF02145">
    <property type="entry name" value="Rap_GAP"/>
    <property type="match status" value="1"/>
</dbReference>
<feature type="domain" description="Rap-GAP" evidence="2">
    <location>
        <begin position="1078"/>
        <end position="1307"/>
    </location>
</feature>
<dbReference type="GO" id="GO:0005096">
    <property type="term" value="F:GTPase activator activity"/>
    <property type="evidence" value="ECO:0007669"/>
    <property type="project" value="UniProtKB-KW"/>
</dbReference>
<dbReference type="Gene3D" id="3.40.50.11210">
    <property type="entry name" value="Rap/Ran-GAP"/>
    <property type="match status" value="1"/>
</dbReference>
<gene>
    <name evidence="3" type="ORF">Ae201684_013455</name>
</gene>
<dbReference type="EMBL" id="VJMJ01000172">
    <property type="protein sequence ID" value="KAF0728886.1"/>
    <property type="molecule type" value="Genomic_DNA"/>
</dbReference>
<dbReference type="PANTHER" id="PTHR10063">
    <property type="entry name" value="TUBERIN"/>
    <property type="match status" value="1"/>
</dbReference>
<dbReference type="PANTHER" id="PTHR10063:SF0">
    <property type="entry name" value="TUBERIN"/>
    <property type="match status" value="1"/>
</dbReference>
<comment type="caution">
    <text evidence="3">The sequence shown here is derived from an EMBL/GenBank/DDBJ whole genome shotgun (WGS) entry which is preliminary data.</text>
</comment>
<dbReference type="Pfam" id="PF11864">
    <property type="entry name" value="DUF3384"/>
    <property type="match status" value="1"/>
</dbReference>
<dbReference type="SUPFAM" id="SSF111347">
    <property type="entry name" value="Rap/Ran-GAP"/>
    <property type="match status" value="1"/>
</dbReference>
<dbReference type="InterPro" id="IPR016024">
    <property type="entry name" value="ARM-type_fold"/>
</dbReference>
<proteinExistence type="predicted"/>
<dbReference type="InterPro" id="IPR024584">
    <property type="entry name" value="Tuberin_N"/>
</dbReference>
<dbReference type="GO" id="GO:0051056">
    <property type="term" value="P:regulation of small GTPase mediated signal transduction"/>
    <property type="evidence" value="ECO:0007669"/>
    <property type="project" value="InterPro"/>
</dbReference>
<keyword evidence="1" id="KW-0343">GTPase activation</keyword>
<dbReference type="GO" id="GO:0005737">
    <property type="term" value="C:cytoplasm"/>
    <property type="evidence" value="ECO:0007669"/>
    <property type="project" value="TreeGrafter"/>
</dbReference>
<accession>A0A6G0WNE2</accession>
<dbReference type="PROSITE" id="PS50085">
    <property type="entry name" value="RAPGAP"/>
    <property type="match status" value="1"/>
</dbReference>
<reference evidence="3 4" key="1">
    <citation type="submission" date="2019-07" db="EMBL/GenBank/DDBJ databases">
        <title>Genomics analysis of Aphanomyces spp. identifies a new class of oomycete effector associated with host adaptation.</title>
        <authorList>
            <person name="Gaulin E."/>
        </authorList>
    </citation>
    <scope>NUCLEOTIDE SEQUENCE [LARGE SCALE GENOMIC DNA]</scope>
    <source>
        <strain evidence="3 4">ATCC 201684</strain>
    </source>
</reference>
<name>A0A6G0WNE2_9STRA</name>
<dbReference type="GO" id="GO:0005634">
    <property type="term" value="C:nucleus"/>
    <property type="evidence" value="ECO:0007669"/>
    <property type="project" value="InterPro"/>
</dbReference>
<evidence type="ECO:0000256" key="1">
    <source>
        <dbReference type="ARBA" id="ARBA00022468"/>
    </source>
</evidence>
<dbReference type="InterPro" id="IPR035974">
    <property type="entry name" value="Rap/Ran-GAP_sf"/>
</dbReference>
<dbReference type="VEuPathDB" id="FungiDB:AeMF1_014808"/>
<dbReference type="Proteomes" id="UP000481153">
    <property type="component" value="Unassembled WGS sequence"/>
</dbReference>
<protein>
    <recommendedName>
        <fullName evidence="2">Rap-GAP domain-containing protein</fullName>
    </recommendedName>
</protein>
<keyword evidence="4" id="KW-1185">Reference proteome</keyword>